<dbReference type="CDD" id="cd02440">
    <property type="entry name" value="AdoMet_MTases"/>
    <property type="match status" value="1"/>
</dbReference>
<dbReference type="InterPro" id="IPR029063">
    <property type="entry name" value="SAM-dependent_MTases_sf"/>
</dbReference>
<protein>
    <submittedName>
        <fullName evidence="3">S-adenosyl-L-methionine-dependent methyltransferase</fullName>
    </submittedName>
</protein>
<organism evidence="3 4">
    <name type="scientific">Rhizodiscina lignyota</name>
    <dbReference type="NCBI Taxonomy" id="1504668"/>
    <lineage>
        <taxon>Eukaryota</taxon>
        <taxon>Fungi</taxon>
        <taxon>Dikarya</taxon>
        <taxon>Ascomycota</taxon>
        <taxon>Pezizomycotina</taxon>
        <taxon>Dothideomycetes</taxon>
        <taxon>Pleosporomycetidae</taxon>
        <taxon>Aulographales</taxon>
        <taxon>Rhizodiscinaceae</taxon>
        <taxon>Rhizodiscina</taxon>
    </lineage>
</organism>
<evidence type="ECO:0000259" key="2">
    <source>
        <dbReference type="Pfam" id="PF08241"/>
    </source>
</evidence>
<dbReference type="Gene3D" id="3.40.50.150">
    <property type="entry name" value="Vaccinia Virus protein VP39"/>
    <property type="match status" value="1"/>
</dbReference>
<feature type="domain" description="Methyltransferase type 11" evidence="2">
    <location>
        <begin position="56"/>
        <end position="158"/>
    </location>
</feature>
<feature type="region of interest" description="Disordered" evidence="1">
    <location>
        <begin position="172"/>
        <end position="206"/>
    </location>
</feature>
<keyword evidence="3" id="KW-0808">Transferase</keyword>
<evidence type="ECO:0000256" key="1">
    <source>
        <dbReference type="SAM" id="MobiDB-lite"/>
    </source>
</evidence>
<dbReference type="OrthoDB" id="3647at2759"/>
<sequence length="260" mass="28060">MSTAGEASRDLFNLFSAQYDLVPWNQHLTAQIRTALQNRKDWIGIPDNSLGNVKLLDYACGTGAITKALGPYVGSIKGIDVSDQMVERYNEAARASGLSPEQAHAVIGNLLAEDGIRDGLVTPEYSDFDIAAVGLGFHHFDSPSLALRRLTERLRPGSGVLLIIDFLPPKENASTAGHHHEHHGASSQHHHGAHKHEAHAHSVTSTGFTEADMQRLYEEAGAGADFGYEVLDEPAVLGEGDGARQRQLFIAKGKRASAKL</sequence>
<gene>
    <name evidence="3" type="ORF">NA57DRAFT_82000</name>
</gene>
<keyword evidence="4" id="KW-1185">Reference proteome</keyword>
<reference evidence="3" key="1">
    <citation type="journal article" date="2020" name="Stud. Mycol.">
        <title>101 Dothideomycetes genomes: a test case for predicting lifestyles and emergence of pathogens.</title>
        <authorList>
            <person name="Haridas S."/>
            <person name="Albert R."/>
            <person name="Binder M."/>
            <person name="Bloem J."/>
            <person name="Labutti K."/>
            <person name="Salamov A."/>
            <person name="Andreopoulos B."/>
            <person name="Baker S."/>
            <person name="Barry K."/>
            <person name="Bills G."/>
            <person name="Bluhm B."/>
            <person name="Cannon C."/>
            <person name="Castanera R."/>
            <person name="Culley D."/>
            <person name="Daum C."/>
            <person name="Ezra D."/>
            <person name="Gonzalez J."/>
            <person name="Henrissat B."/>
            <person name="Kuo A."/>
            <person name="Liang C."/>
            <person name="Lipzen A."/>
            <person name="Lutzoni F."/>
            <person name="Magnuson J."/>
            <person name="Mondo S."/>
            <person name="Nolan M."/>
            <person name="Ohm R."/>
            <person name="Pangilinan J."/>
            <person name="Park H.-J."/>
            <person name="Ramirez L."/>
            <person name="Alfaro M."/>
            <person name="Sun H."/>
            <person name="Tritt A."/>
            <person name="Yoshinaga Y."/>
            <person name="Zwiers L.-H."/>
            <person name="Turgeon B."/>
            <person name="Goodwin S."/>
            <person name="Spatafora J."/>
            <person name="Crous P."/>
            <person name="Grigoriev I."/>
        </authorList>
    </citation>
    <scope>NUCLEOTIDE SEQUENCE</scope>
    <source>
        <strain evidence="3">CBS 133067</strain>
    </source>
</reference>
<dbReference type="AlphaFoldDB" id="A0A9P4I6A2"/>
<dbReference type="PANTHER" id="PTHR43591:SF108">
    <property type="entry name" value="S-ADENOSYL-L-METHIONINE-DEPENDENT METHYLTRANSFERASE"/>
    <property type="match status" value="1"/>
</dbReference>
<dbReference type="GO" id="GO:0032259">
    <property type="term" value="P:methylation"/>
    <property type="evidence" value="ECO:0007669"/>
    <property type="project" value="UniProtKB-KW"/>
</dbReference>
<comment type="caution">
    <text evidence="3">The sequence shown here is derived from an EMBL/GenBank/DDBJ whole genome shotgun (WGS) entry which is preliminary data.</text>
</comment>
<dbReference type="SUPFAM" id="SSF53335">
    <property type="entry name" value="S-adenosyl-L-methionine-dependent methyltransferases"/>
    <property type="match status" value="1"/>
</dbReference>
<dbReference type="EMBL" id="ML978142">
    <property type="protein sequence ID" value="KAF2092852.1"/>
    <property type="molecule type" value="Genomic_DNA"/>
</dbReference>
<accession>A0A9P4I6A2</accession>
<dbReference type="PANTHER" id="PTHR43591">
    <property type="entry name" value="METHYLTRANSFERASE"/>
    <property type="match status" value="1"/>
</dbReference>
<dbReference type="GO" id="GO:0008757">
    <property type="term" value="F:S-adenosylmethionine-dependent methyltransferase activity"/>
    <property type="evidence" value="ECO:0007669"/>
    <property type="project" value="InterPro"/>
</dbReference>
<dbReference type="Proteomes" id="UP000799772">
    <property type="component" value="Unassembled WGS sequence"/>
</dbReference>
<proteinExistence type="predicted"/>
<dbReference type="Pfam" id="PF08241">
    <property type="entry name" value="Methyltransf_11"/>
    <property type="match status" value="1"/>
</dbReference>
<keyword evidence="3" id="KW-0489">Methyltransferase</keyword>
<name>A0A9P4I6A2_9PEZI</name>
<evidence type="ECO:0000313" key="4">
    <source>
        <dbReference type="Proteomes" id="UP000799772"/>
    </source>
</evidence>
<evidence type="ECO:0000313" key="3">
    <source>
        <dbReference type="EMBL" id="KAF2092852.1"/>
    </source>
</evidence>
<feature type="compositionally biased region" description="Basic residues" evidence="1">
    <location>
        <begin position="177"/>
        <end position="198"/>
    </location>
</feature>
<dbReference type="InterPro" id="IPR013216">
    <property type="entry name" value="Methyltransf_11"/>
</dbReference>